<keyword evidence="3" id="KW-0804">Transcription</keyword>
<reference evidence="9" key="2">
    <citation type="submission" date="2025-08" db="UniProtKB">
        <authorList>
            <consortium name="Ensembl"/>
        </authorList>
    </citation>
    <scope>IDENTIFICATION</scope>
</reference>
<evidence type="ECO:0000256" key="7">
    <source>
        <dbReference type="SAM" id="MobiDB-lite"/>
    </source>
</evidence>
<dbReference type="InterPro" id="IPR001766">
    <property type="entry name" value="Fork_head_dom"/>
</dbReference>
<dbReference type="InterPro" id="IPR036388">
    <property type="entry name" value="WH-like_DNA-bd_sf"/>
</dbReference>
<dbReference type="PROSITE" id="PS00658">
    <property type="entry name" value="FORK_HEAD_2"/>
    <property type="match status" value="1"/>
</dbReference>
<dbReference type="AlphaFoldDB" id="A0A8C5DJ87"/>
<dbReference type="InterPro" id="IPR036390">
    <property type="entry name" value="WH_DNA-bd_sf"/>
</dbReference>
<feature type="domain" description="Fork-head" evidence="8">
    <location>
        <begin position="141"/>
        <end position="235"/>
    </location>
</feature>
<feature type="compositionally biased region" description="Polar residues" evidence="7">
    <location>
        <begin position="239"/>
        <end position="256"/>
    </location>
</feature>
<reference evidence="9" key="3">
    <citation type="submission" date="2025-09" db="UniProtKB">
        <authorList>
            <consortium name="Ensembl"/>
        </authorList>
    </citation>
    <scope>IDENTIFICATION</scope>
</reference>
<dbReference type="PANTHER" id="PTHR46805:SF3">
    <property type="entry name" value="FORKHEAD BOX PROTEIN J1-B"/>
    <property type="match status" value="1"/>
</dbReference>
<gene>
    <name evidence="9" type="primary">LOC114481691</name>
</gene>
<dbReference type="InterPro" id="IPR047513">
    <property type="entry name" value="FOXJ1"/>
</dbReference>
<dbReference type="PRINTS" id="PR00053">
    <property type="entry name" value="FORKHEAD"/>
</dbReference>
<dbReference type="Pfam" id="PF00250">
    <property type="entry name" value="Forkhead"/>
    <property type="match status" value="1"/>
</dbReference>
<proteinExistence type="predicted"/>
<comment type="subcellular location">
    <subcellularLocation>
        <location evidence="6">Nucleus</location>
    </subcellularLocation>
</comment>
<dbReference type="Proteomes" id="UP000694680">
    <property type="component" value="Chromosome 19"/>
</dbReference>
<evidence type="ECO:0000313" key="9">
    <source>
        <dbReference type="Ensembl" id="ENSGWIP00000006173.1"/>
    </source>
</evidence>
<keyword evidence="4 6" id="KW-0539">Nucleus</keyword>
<organism evidence="9 10">
    <name type="scientific">Gouania willdenowi</name>
    <name type="common">Blunt-snouted clingfish</name>
    <name type="synonym">Lepadogaster willdenowi</name>
    <dbReference type="NCBI Taxonomy" id="441366"/>
    <lineage>
        <taxon>Eukaryota</taxon>
        <taxon>Metazoa</taxon>
        <taxon>Chordata</taxon>
        <taxon>Craniata</taxon>
        <taxon>Vertebrata</taxon>
        <taxon>Euteleostomi</taxon>
        <taxon>Actinopterygii</taxon>
        <taxon>Neopterygii</taxon>
        <taxon>Teleostei</taxon>
        <taxon>Neoteleostei</taxon>
        <taxon>Acanthomorphata</taxon>
        <taxon>Ovalentaria</taxon>
        <taxon>Blenniimorphae</taxon>
        <taxon>Blenniiformes</taxon>
        <taxon>Gobiesocoidei</taxon>
        <taxon>Gobiesocidae</taxon>
        <taxon>Gobiesocinae</taxon>
        <taxon>Gouania</taxon>
    </lineage>
</organism>
<evidence type="ECO:0000256" key="4">
    <source>
        <dbReference type="ARBA" id="ARBA00023242"/>
    </source>
</evidence>
<evidence type="ECO:0000259" key="8">
    <source>
        <dbReference type="PROSITE" id="PS50039"/>
    </source>
</evidence>
<reference evidence="9" key="1">
    <citation type="submission" date="2020-06" db="EMBL/GenBank/DDBJ databases">
        <authorList>
            <consortium name="Wellcome Sanger Institute Data Sharing"/>
        </authorList>
    </citation>
    <scope>NUCLEOTIDE SEQUENCE [LARGE SCALE GENOMIC DNA]</scope>
</reference>
<evidence type="ECO:0000256" key="3">
    <source>
        <dbReference type="ARBA" id="ARBA00023163"/>
    </source>
</evidence>
<dbReference type="CDD" id="cd20023">
    <property type="entry name" value="FH_FOXJ1"/>
    <property type="match status" value="1"/>
</dbReference>
<keyword evidence="2 6" id="KW-0238">DNA-binding</keyword>
<name>A0A8C5DJ87_GOUWI</name>
<protein>
    <recommendedName>
        <fullName evidence="5">Forkhead box protein G1</fullName>
    </recommendedName>
</protein>
<keyword evidence="10" id="KW-1185">Reference proteome</keyword>
<dbReference type="InterPro" id="IPR030456">
    <property type="entry name" value="TF_fork_head_CS_2"/>
</dbReference>
<dbReference type="GO" id="GO:0000981">
    <property type="term" value="F:DNA-binding transcription factor activity, RNA polymerase II-specific"/>
    <property type="evidence" value="ECO:0007669"/>
    <property type="project" value="TreeGrafter"/>
</dbReference>
<evidence type="ECO:0000256" key="1">
    <source>
        <dbReference type="ARBA" id="ARBA00023015"/>
    </source>
</evidence>
<keyword evidence="1" id="KW-0805">Transcription regulation</keyword>
<sequence length="431" mass="47920">MSAVIKLEHLQSQTRMPVFPMPRAKRFKVDRLEMYLEDQVQGSGPAPLDDTLTSLHWLQDFSILSSDPEWPSGPGCPSSQEQLFLRRLGNDSPSSLAVGDTAAPGMAQYLGSDSTVGPHPRIQEQPIPLVEVVYKTDPKVKPPCSHASLICMAMQASKQPKVTVSDIFKWITENFCYYKHTEPTWKNSIRHTLSRNKCFRKVPKQKDEPSKGGFWQIDPAYADMFVNGIFKGRTRTLRRNNGFQGNQDTARTSANEDVSPEQKPLLSKNNRRTTRSTKTPLLSTKPDSMRVDILAAALEEVLGGDCSTLEDSDLNAALRSLECEMEGMQEPIGELGRWWGDVMNQQLSYGYMDLCVTTMDGTGNVAELQTPQHYLYQHQDHLNESSVSGEGAEVKVDTVTVPPTLDPGFGLSEGFFTATCDHPPPPTLTVL</sequence>
<dbReference type="Gene3D" id="1.10.10.10">
    <property type="entry name" value="Winged helix-like DNA-binding domain superfamily/Winged helix DNA-binding domain"/>
    <property type="match status" value="1"/>
</dbReference>
<dbReference type="Ensembl" id="ENSGWIT00000006826.1">
    <property type="protein sequence ID" value="ENSGWIP00000006173.1"/>
    <property type="gene ID" value="ENSGWIG00000003625.1"/>
</dbReference>
<evidence type="ECO:0000256" key="2">
    <source>
        <dbReference type="ARBA" id="ARBA00023125"/>
    </source>
</evidence>
<evidence type="ECO:0000313" key="10">
    <source>
        <dbReference type="Proteomes" id="UP000694680"/>
    </source>
</evidence>
<dbReference type="InterPro" id="IPR047512">
    <property type="entry name" value="FH_FOXJ1"/>
</dbReference>
<accession>A0A8C5DJ87</accession>
<dbReference type="SMART" id="SM00339">
    <property type="entry name" value="FH"/>
    <property type="match status" value="1"/>
</dbReference>
<evidence type="ECO:0000256" key="6">
    <source>
        <dbReference type="PROSITE-ProRule" id="PRU00089"/>
    </source>
</evidence>
<dbReference type="FunFam" id="1.10.10.10:FF:000135">
    <property type="entry name" value="forkhead box protein G1"/>
    <property type="match status" value="1"/>
</dbReference>
<feature type="DNA-binding region" description="Fork-head" evidence="6">
    <location>
        <begin position="141"/>
        <end position="235"/>
    </location>
</feature>
<feature type="region of interest" description="Disordered" evidence="7">
    <location>
        <begin position="238"/>
        <end position="284"/>
    </location>
</feature>
<dbReference type="GO" id="GO:0005634">
    <property type="term" value="C:nucleus"/>
    <property type="evidence" value="ECO:0007669"/>
    <property type="project" value="UniProtKB-SubCell"/>
</dbReference>
<dbReference type="GO" id="GO:0000978">
    <property type="term" value="F:RNA polymerase II cis-regulatory region sequence-specific DNA binding"/>
    <property type="evidence" value="ECO:0007669"/>
    <property type="project" value="TreeGrafter"/>
</dbReference>
<dbReference type="SUPFAM" id="SSF46785">
    <property type="entry name" value="Winged helix' DNA-binding domain"/>
    <property type="match status" value="1"/>
</dbReference>
<dbReference type="PANTHER" id="PTHR46805">
    <property type="entry name" value="FORKHEAD BOX PROTEIN J1"/>
    <property type="match status" value="1"/>
</dbReference>
<dbReference type="PROSITE" id="PS50039">
    <property type="entry name" value="FORK_HEAD_3"/>
    <property type="match status" value="1"/>
</dbReference>
<evidence type="ECO:0000256" key="5">
    <source>
        <dbReference type="ARBA" id="ARBA00034868"/>
    </source>
</evidence>